<dbReference type="RefSeq" id="WP_220207372.1">
    <property type="nucleotide sequence ID" value="NZ_BNJK01000001.1"/>
</dbReference>
<evidence type="ECO:0000256" key="1">
    <source>
        <dbReference type="SAM" id="MobiDB-lite"/>
    </source>
</evidence>
<sequence length="127" mass="13684">MNNFLKGVLFGVGIGLLVAPMRGEEMRRRLKERVSEFQGYLPENEQVNLYTQRVTDRVSQTAGSLKGYAQQAASTVKSTASSLSGTAKDAASEVKDASQDVANTTKQAAKSTQTNTTNTTTPYSTTQ</sequence>
<feature type="region of interest" description="Disordered" evidence="1">
    <location>
        <begin position="76"/>
        <end position="127"/>
    </location>
</feature>
<feature type="compositionally biased region" description="Low complexity" evidence="1">
    <location>
        <begin position="102"/>
        <end position="127"/>
    </location>
</feature>
<proteinExistence type="predicted"/>
<evidence type="ECO:0008006" key="4">
    <source>
        <dbReference type="Google" id="ProtNLM"/>
    </source>
</evidence>
<reference evidence="2" key="1">
    <citation type="submission" date="2020-10" db="EMBL/GenBank/DDBJ databases">
        <title>Taxonomic study of unclassified bacteria belonging to the class Ktedonobacteria.</title>
        <authorList>
            <person name="Yabe S."/>
            <person name="Wang C.M."/>
            <person name="Zheng Y."/>
            <person name="Sakai Y."/>
            <person name="Cavaletti L."/>
            <person name="Monciardini P."/>
            <person name="Donadio S."/>
        </authorList>
    </citation>
    <scope>NUCLEOTIDE SEQUENCE</scope>
    <source>
        <strain evidence="2">ID150040</strain>
    </source>
</reference>
<protein>
    <recommendedName>
        <fullName evidence="4">YtxH domain-containing protein</fullName>
    </recommendedName>
</protein>
<gene>
    <name evidence="2" type="ORF">KSF_068210</name>
</gene>
<accession>A0A8J3N5R7</accession>
<comment type="caution">
    <text evidence="2">The sequence shown here is derived from an EMBL/GenBank/DDBJ whole genome shotgun (WGS) entry which is preliminary data.</text>
</comment>
<feature type="compositionally biased region" description="Polar residues" evidence="1">
    <location>
        <begin position="76"/>
        <end position="85"/>
    </location>
</feature>
<organism evidence="2 3">
    <name type="scientific">Reticulibacter mediterranei</name>
    <dbReference type="NCBI Taxonomy" id="2778369"/>
    <lineage>
        <taxon>Bacteria</taxon>
        <taxon>Bacillati</taxon>
        <taxon>Chloroflexota</taxon>
        <taxon>Ktedonobacteria</taxon>
        <taxon>Ktedonobacterales</taxon>
        <taxon>Reticulibacteraceae</taxon>
        <taxon>Reticulibacter</taxon>
    </lineage>
</organism>
<name>A0A8J3N5R7_9CHLR</name>
<evidence type="ECO:0000313" key="3">
    <source>
        <dbReference type="Proteomes" id="UP000597444"/>
    </source>
</evidence>
<evidence type="ECO:0000313" key="2">
    <source>
        <dbReference type="EMBL" id="GHO96773.1"/>
    </source>
</evidence>
<dbReference type="AlphaFoldDB" id="A0A8J3N5R7"/>
<keyword evidence="3" id="KW-1185">Reference proteome</keyword>
<dbReference type="Gene3D" id="1.20.120.20">
    <property type="entry name" value="Apolipoprotein"/>
    <property type="match status" value="1"/>
</dbReference>
<dbReference type="Proteomes" id="UP000597444">
    <property type="component" value="Unassembled WGS sequence"/>
</dbReference>
<dbReference type="EMBL" id="BNJK01000001">
    <property type="protein sequence ID" value="GHO96773.1"/>
    <property type="molecule type" value="Genomic_DNA"/>
</dbReference>